<proteinExistence type="predicted"/>
<evidence type="ECO:0000259" key="1">
    <source>
        <dbReference type="Pfam" id="PF00561"/>
    </source>
</evidence>
<dbReference type="AlphaFoldDB" id="A0AAE9Z4L2"/>
<dbReference type="KEGG" id="tvd:SG34_003110"/>
<evidence type="ECO:0000313" key="3">
    <source>
        <dbReference type="Proteomes" id="UP000032352"/>
    </source>
</evidence>
<dbReference type="Pfam" id="PF00561">
    <property type="entry name" value="Abhydrolase_1"/>
    <property type="match status" value="1"/>
</dbReference>
<dbReference type="Gene3D" id="3.40.50.1820">
    <property type="entry name" value="alpha/beta hydrolase"/>
    <property type="match status" value="1"/>
</dbReference>
<feature type="domain" description="AB hydrolase-1" evidence="1">
    <location>
        <begin position="63"/>
        <end position="299"/>
    </location>
</feature>
<name>A0AAE9Z4L2_9GAMM</name>
<dbReference type="PRINTS" id="PR00111">
    <property type="entry name" value="ABHYDROLASE"/>
</dbReference>
<dbReference type="PANTHER" id="PTHR43798">
    <property type="entry name" value="MONOACYLGLYCEROL LIPASE"/>
    <property type="match status" value="1"/>
</dbReference>
<dbReference type="GO" id="GO:0047372">
    <property type="term" value="F:monoacylglycerol lipase activity"/>
    <property type="evidence" value="ECO:0007669"/>
    <property type="project" value="TreeGrafter"/>
</dbReference>
<keyword evidence="3" id="KW-1185">Reference proteome</keyword>
<reference evidence="2 3" key="2">
    <citation type="journal article" date="2022" name="Mar. Drugs">
        <title>Bioassay-Guided Fractionation Leads to the Detection of Cholic Acid Generated by the Rare Thalassomonas sp.</title>
        <authorList>
            <person name="Pheiffer F."/>
            <person name="Schneider Y.K."/>
            <person name="Hansen E.H."/>
            <person name="Andersen J.H."/>
            <person name="Isaksson J."/>
            <person name="Busche T."/>
            <person name="R C."/>
            <person name="Kalinowski J."/>
            <person name="Zyl L.V."/>
            <person name="Trindade M."/>
        </authorList>
    </citation>
    <scope>NUCLEOTIDE SEQUENCE [LARGE SCALE GENOMIC DNA]</scope>
    <source>
        <strain evidence="2 3">XOM25</strain>
    </source>
</reference>
<reference evidence="2 3" key="1">
    <citation type="journal article" date="2015" name="Genome Announc.">
        <title>Draft Genome Sequences of Marine Isolates of Thalassomonas viridans and Thalassomonas actiniarum.</title>
        <authorList>
            <person name="Olonade I."/>
            <person name="van Zyl L.J."/>
            <person name="Trindade M."/>
        </authorList>
    </citation>
    <scope>NUCLEOTIDE SEQUENCE [LARGE SCALE GENOMIC DNA]</scope>
    <source>
        <strain evidence="2 3">XOM25</strain>
    </source>
</reference>
<dbReference type="InterPro" id="IPR029058">
    <property type="entry name" value="AB_hydrolase_fold"/>
</dbReference>
<protein>
    <submittedName>
        <fullName evidence="2">Alpha/beta fold hydrolase</fullName>
    </submittedName>
</protein>
<dbReference type="RefSeq" id="WP_044838249.1">
    <property type="nucleotide sequence ID" value="NZ_CP059733.1"/>
</dbReference>
<dbReference type="InterPro" id="IPR000073">
    <property type="entry name" value="AB_hydrolase_1"/>
</dbReference>
<dbReference type="GO" id="GO:0016020">
    <property type="term" value="C:membrane"/>
    <property type="evidence" value="ECO:0007669"/>
    <property type="project" value="TreeGrafter"/>
</dbReference>
<accession>A0AAE9Z4L2</accession>
<organism evidence="2 3">
    <name type="scientific">Thalassomonas viridans</name>
    <dbReference type="NCBI Taxonomy" id="137584"/>
    <lineage>
        <taxon>Bacteria</taxon>
        <taxon>Pseudomonadati</taxon>
        <taxon>Pseudomonadota</taxon>
        <taxon>Gammaproteobacteria</taxon>
        <taxon>Alteromonadales</taxon>
        <taxon>Colwelliaceae</taxon>
        <taxon>Thalassomonas</taxon>
    </lineage>
</organism>
<dbReference type="PANTHER" id="PTHR43798:SF5">
    <property type="entry name" value="MONOACYLGLYCEROL LIPASE ABHD6"/>
    <property type="match status" value="1"/>
</dbReference>
<gene>
    <name evidence="2" type="ORF">SG34_003110</name>
</gene>
<evidence type="ECO:0000313" key="2">
    <source>
        <dbReference type="EMBL" id="WDE05934.1"/>
    </source>
</evidence>
<keyword evidence="2" id="KW-0378">Hydrolase</keyword>
<dbReference type="EMBL" id="CP059733">
    <property type="protein sequence ID" value="WDE05934.1"/>
    <property type="molecule type" value="Genomic_DNA"/>
</dbReference>
<dbReference type="GO" id="GO:0046464">
    <property type="term" value="P:acylglycerol catabolic process"/>
    <property type="evidence" value="ECO:0007669"/>
    <property type="project" value="TreeGrafter"/>
</dbReference>
<sequence>MKKVLAYIVAGLFCFWLVVAFLLPAERVFQMSIAAERYFAGLAVHKVKLGELEIEYLRGGQGPTLLLIHGFGADKDNWTRLARYLTADFDVIAPDLPGFGNSSKNSALDYDVLPQAERLKQFADALGINTFHLAGNSMGGYIAGNYAALYPGDVQSLSLLAPFGVLGAQTSEMFAEIKQGKSPRVLVKNKQEFKQLLEVVFVDPPFIPQAILDHLALQAEQSFALNSKIFHQIHNLDQGAIRPTAPLNLVLKEYPGPILVLWGDKDRVLHVSGAEVLKQLLADARVVVIPDAGHLPMIEMPGRTAEIFTSFIAAQKH</sequence>
<dbReference type="InterPro" id="IPR050266">
    <property type="entry name" value="AB_hydrolase_sf"/>
</dbReference>
<dbReference type="SUPFAM" id="SSF53474">
    <property type="entry name" value="alpha/beta-Hydrolases"/>
    <property type="match status" value="1"/>
</dbReference>
<dbReference type="Proteomes" id="UP000032352">
    <property type="component" value="Chromosome"/>
</dbReference>